<keyword evidence="3" id="KW-0675">Receptor</keyword>
<dbReference type="Pfam" id="PF03401">
    <property type="entry name" value="TctC"/>
    <property type="match status" value="1"/>
</dbReference>
<dbReference type="PANTHER" id="PTHR42928">
    <property type="entry name" value="TRICARBOXYLATE-BINDING PROTEIN"/>
    <property type="match status" value="1"/>
</dbReference>
<feature type="signal peptide" evidence="2">
    <location>
        <begin position="1"/>
        <end position="25"/>
    </location>
</feature>
<dbReference type="STRING" id="39841.SAMN05660836_00006"/>
<dbReference type="Gene3D" id="3.40.190.10">
    <property type="entry name" value="Periplasmic binding protein-like II"/>
    <property type="match status" value="1"/>
</dbReference>
<accession>A0A1I4QF42</accession>
<dbReference type="Gene3D" id="3.40.190.150">
    <property type="entry name" value="Bordetella uptake gene, domain 1"/>
    <property type="match status" value="1"/>
</dbReference>
<dbReference type="PANTHER" id="PTHR42928:SF5">
    <property type="entry name" value="BLR1237 PROTEIN"/>
    <property type="match status" value="1"/>
</dbReference>
<sequence>MCKKKVWALVVAFITAFGLVTSANAEVDFSGKTIKWIIPFSVGGGSDVWARLYAPYLQKYLPGNPTIVIKNMPGGGSIVGANYFHERARPDGLTIFGSSGSTTFPYLLGNSKVKYDFSKYHIVLASSTGGVVYINPDLGVKSAADLKGFKKELVYASQGVTSLDLVPLLAFDMLGLNVKAVFGYKGRGAGRVAFEQGEVNIDYQTSTAYIENVRPLVEMKKAIPLMTWGVLDEEGNIVRDPIEPDLPCFPEVYEMVHGKKPSGPAWEAWKAFFVAGFAVQKAVWLPEKTPAEIVAVWREAAKKTIEDPEFQKVIEKNLGGYKQYYGEKAAKAFQSVLDVPPESKAWVLKWIKDKYGVTVD</sequence>
<dbReference type="Proteomes" id="UP000199611">
    <property type="component" value="Unassembled WGS sequence"/>
</dbReference>
<dbReference type="AlphaFoldDB" id="A0A1I4QF42"/>
<comment type="similarity">
    <text evidence="1">Belongs to the UPF0065 (bug) family.</text>
</comment>
<proteinExistence type="inferred from homology"/>
<dbReference type="InterPro" id="IPR042100">
    <property type="entry name" value="Bug_dom1"/>
</dbReference>
<evidence type="ECO:0000313" key="3">
    <source>
        <dbReference type="EMBL" id="SFM38742.1"/>
    </source>
</evidence>
<dbReference type="OrthoDB" id="8677378at2"/>
<protein>
    <submittedName>
        <fullName evidence="3">Tripartite-type tricarboxylate transporter, receptor component TctC</fullName>
    </submittedName>
</protein>
<organism evidence="3 4">
    <name type="scientific">Thermodesulforhabdus norvegica</name>
    <dbReference type="NCBI Taxonomy" id="39841"/>
    <lineage>
        <taxon>Bacteria</taxon>
        <taxon>Pseudomonadati</taxon>
        <taxon>Thermodesulfobacteriota</taxon>
        <taxon>Syntrophobacteria</taxon>
        <taxon>Syntrophobacterales</taxon>
        <taxon>Thermodesulforhabdaceae</taxon>
        <taxon>Thermodesulforhabdus</taxon>
    </lineage>
</organism>
<keyword evidence="4" id="KW-1185">Reference proteome</keyword>
<dbReference type="RefSeq" id="WP_093392428.1">
    <property type="nucleotide sequence ID" value="NZ_FOUU01000001.1"/>
</dbReference>
<evidence type="ECO:0000256" key="2">
    <source>
        <dbReference type="SAM" id="SignalP"/>
    </source>
</evidence>
<keyword evidence="2" id="KW-0732">Signal</keyword>
<feature type="chain" id="PRO_5011745048" evidence="2">
    <location>
        <begin position="26"/>
        <end position="360"/>
    </location>
</feature>
<dbReference type="EMBL" id="FOUU01000001">
    <property type="protein sequence ID" value="SFM38742.1"/>
    <property type="molecule type" value="Genomic_DNA"/>
</dbReference>
<reference evidence="3 4" key="1">
    <citation type="submission" date="2016-10" db="EMBL/GenBank/DDBJ databases">
        <authorList>
            <person name="de Groot N.N."/>
        </authorList>
    </citation>
    <scope>NUCLEOTIDE SEQUENCE [LARGE SCALE GENOMIC DNA]</scope>
    <source>
        <strain evidence="3 4">DSM 9990</strain>
    </source>
</reference>
<evidence type="ECO:0000256" key="1">
    <source>
        <dbReference type="ARBA" id="ARBA00006987"/>
    </source>
</evidence>
<gene>
    <name evidence="3" type="ORF">SAMN05660836_00006</name>
</gene>
<name>A0A1I4QF42_9BACT</name>
<dbReference type="InterPro" id="IPR005064">
    <property type="entry name" value="BUG"/>
</dbReference>
<evidence type="ECO:0000313" key="4">
    <source>
        <dbReference type="Proteomes" id="UP000199611"/>
    </source>
</evidence>